<dbReference type="RefSeq" id="XP_009020091.1">
    <property type="nucleotide sequence ID" value="XM_009021843.1"/>
</dbReference>
<dbReference type="eggNOG" id="ENOG502QVVN">
    <property type="taxonomic scope" value="Eukaryota"/>
</dbReference>
<dbReference type="InParanoid" id="T1FYE3"/>
<dbReference type="SMART" id="SM00348">
    <property type="entry name" value="IRF"/>
    <property type="match status" value="1"/>
</dbReference>
<evidence type="ECO:0000313" key="3">
    <source>
        <dbReference type="EnsemblMetazoa" id="HelroP65913"/>
    </source>
</evidence>
<proteinExistence type="predicted"/>
<dbReference type="EMBL" id="AMQM01000987">
    <property type="status" value="NOT_ANNOTATED_CDS"/>
    <property type="molecule type" value="Genomic_DNA"/>
</dbReference>
<keyword evidence="4" id="KW-1185">Reference proteome</keyword>
<dbReference type="Proteomes" id="UP000015101">
    <property type="component" value="Unassembled WGS sequence"/>
</dbReference>
<dbReference type="InterPro" id="IPR001346">
    <property type="entry name" value="Interferon_reg_fact_DNA-bd_dom"/>
</dbReference>
<sequence length="131" mass="15453">MSPNPKKLRLRDWLIQQANKNEGASYYDDRDRNLIKIPWVHGSKKHWDSNVHCRIFKLWAEYSGRFIVIIIINKKDPKIWKSNFRCALNSLSDVKEVKELSRIQNGVEGYKVYKIIKGRKSSNHNNNNNNA</sequence>
<dbReference type="GO" id="GO:0000976">
    <property type="term" value="F:transcription cis-regulatory region binding"/>
    <property type="evidence" value="ECO:0007669"/>
    <property type="project" value="InterPro"/>
</dbReference>
<reference evidence="4" key="1">
    <citation type="submission" date="2012-12" db="EMBL/GenBank/DDBJ databases">
        <authorList>
            <person name="Hellsten U."/>
            <person name="Grimwood J."/>
            <person name="Chapman J.A."/>
            <person name="Shapiro H."/>
            <person name="Aerts A."/>
            <person name="Otillar R.P."/>
            <person name="Terry A.Y."/>
            <person name="Boore J.L."/>
            <person name="Simakov O."/>
            <person name="Marletaz F."/>
            <person name="Cho S.-J."/>
            <person name="Edsinger-Gonzales E."/>
            <person name="Havlak P."/>
            <person name="Kuo D.-H."/>
            <person name="Larsson T."/>
            <person name="Lv J."/>
            <person name="Arendt D."/>
            <person name="Savage R."/>
            <person name="Osoegawa K."/>
            <person name="de Jong P."/>
            <person name="Lindberg D.R."/>
            <person name="Seaver E.C."/>
            <person name="Weisblat D.A."/>
            <person name="Putnam N.H."/>
            <person name="Grigoriev I.V."/>
            <person name="Rokhsar D.S."/>
        </authorList>
    </citation>
    <scope>NUCLEOTIDE SEQUENCE</scope>
</reference>
<dbReference type="EnsemblMetazoa" id="HelroT65913">
    <property type="protein sequence ID" value="HelroP65913"/>
    <property type="gene ID" value="HelroG65913"/>
</dbReference>
<protein>
    <recommendedName>
        <fullName evidence="1">IRF tryptophan pentad repeat domain-containing protein</fullName>
    </recommendedName>
</protein>
<reference evidence="3" key="3">
    <citation type="submission" date="2015-06" db="UniProtKB">
        <authorList>
            <consortium name="EnsemblMetazoa"/>
        </authorList>
    </citation>
    <scope>IDENTIFICATION</scope>
</reference>
<evidence type="ECO:0000313" key="4">
    <source>
        <dbReference type="Proteomes" id="UP000015101"/>
    </source>
</evidence>
<accession>T1FYE3</accession>
<name>T1FYE3_HELRO</name>
<dbReference type="InterPro" id="IPR036390">
    <property type="entry name" value="WH_DNA-bd_sf"/>
</dbReference>
<dbReference type="AlphaFoldDB" id="T1FYE3"/>
<dbReference type="OrthoDB" id="6538197at2759"/>
<reference evidence="2 4" key="2">
    <citation type="journal article" date="2013" name="Nature">
        <title>Insights into bilaterian evolution from three spiralian genomes.</title>
        <authorList>
            <person name="Simakov O."/>
            <person name="Marletaz F."/>
            <person name="Cho S.J."/>
            <person name="Edsinger-Gonzales E."/>
            <person name="Havlak P."/>
            <person name="Hellsten U."/>
            <person name="Kuo D.H."/>
            <person name="Larsson T."/>
            <person name="Lv J."/>
            <person name="Arendt D."/>
            <person name="Savage R."/>
            <person name="Osoegawa K."/>
            <person name="de Jong P."/>
            <person name="Grimwood J."/>
            <person name="Chapman J.A."/>
            <person name="Shapiro H."/>
            <person name="Aerts A."/>
            <person name="Otillar R.P."/>
            <person name="Terry A.Y."/>
            <person name="Boore J.L."/>
            <person name="Grigoriev I.V."/>
            <person name="Lindberg D.R."/>
            <person name="Seaver E.C."/>
            <person name="Weisblat D.A."/>
            <person name="Putnam N.H."/>
            <person name="Rokhsar D.S."/>
        </authorList>
    </citation>
    <scope>NUCLEOTIDE SEQUENCE</scope>
</reference>
<dbReference type="InterPro" id="IPR036388">
    <property type="entry name" value="WH-like_DNA-bd_sf"/>
</dbReference>
<dbReference type="GeneID" id="20213841"/>
<dbReference type="EMBL" id="KB096742">
    <property type="protein sequence ID" value="ESO02683.1"/>
    <property type="molecule type" value="Genomic_DNA"/>
</dbReference>
<dbReference type="PANTHER" id="PTHR11949">
    <property type="entry name" value="INTERFERON REGULATORY FACTOR"/>
    <property type="match status" value="1"/>
</dbReference>
<evidence type="ECO:0000259" key="1">
    <source>
        <dbReference type="PROSITE" id="PS51507"/>
    </source>
</evidence>
<dbReference type="HOGENOM" id="CLU_056386_3_1_1"/>
<dbReference type="Pfam" id="PF00605">
    <property type="entry name" value="IRF"/>
    <property type="match status" value="1"/>
</dbReference>
<dbReference type="STRING" id="6412.T1FYE3"/>
<dbReference type="PROSITE" id="PS51507">
    <property type="entry name" value="IRF_2"/>
    <property type="match status" value="1"/>
</dbReference>
<dbReference type="CTD" id="20213841"/>
<dbReference type="Gene3D" id="1.10.10.10">
    <property type="entry name" value="Winged helix-like DNA-binding domain superfamily/Winged helix DNA-binding domain"/>
    <property type="match status" value="1"/>
</dbReference>
<evidence type="ECO:0000313" key="2">
    <source>
        <dbReference type="EMBL" id="ESO02683.1"/>
    </source>
</evidence>
<feature type="domain" description="IRF tryptophan pentad repeat" evidence="1">
    <location>
        <begin position="7"/>
        <end position="117"/>
    </location>
</feature>
<dbReference type="KEGG" id="hro:HELRODRAFT_65913"/>
<dbReference type="PRINTS" id="PR00267">
    <property type="entry name" value="INTFRNREGFCT"/>
</dbReference>
<gene>
    <name evidence="3" type="primary">20213841</name>
    <name evidence="2" type="ORF">HELRODRAFT_65913</name>
</gene>
<dbReference type="PANTHER" id="PTHR11949:SF17">
    <property type="entry name" value="IRF TRYPTOPHAN PENTAD REPEAT DOMAIN-CONTAINING PROTEIN"/>
    <property type="match status" value="1"/>
</dbReference>
<organism evidence="3 4">
    <name type="scientific">Helobdella robusta</name>
    <name type="common">Californian leech</name>
    <dbReference type="NCBI Taxonomy" id="6412"/>
    <lineage>
        <taxon>Eukaryota</taxon>
        <taxon>Metazoa</taxon>
        <taxon>Spiralia</taxon>
        <taxon>Lophotrochozoa</taxon>
        <taxon>Annelida</taxon>
        <taxon>Clitellata</taxon>
        <taxon>Hirudinea</taxon>
        <taxon>Rhynchobdellida</taxon>
        <taxon>Glossiphoniidae</taxon>
        <taxon>Helobdella</taxon>
    </lineage>
</organism>
<dbReference type="SUPFAM" id="SSF46785">
    <property type="entry name" value="Winged helix' DNA-binding domain"/>
    <property type="match status" value="1"/>
</dbReference>